<dbReference type="OrthoDB" id="9800029at2"/>
<evidence type="ECO:0000313" key="6">
    <source>
        <dbReference type="Proteomes" id="UP000199053"/>
    </source>
</evidence>
<dbReference type="InterPro" id="IPR001789">
    <property type="entry name" value="Sig_transdc_resp-reg_receiver"/>
</dbReference>
<dbReference type="SUPFAM" id="SSF52172">
    <property type="entry name" value="CheY-like"/>
    <property type="match status" value="1"/>
</dbReference>
<proteinExistence type="predicted"/>
<keyword evidence="6" id="KW-1185">Reference proteome</keyword>
<dbReference type="PANTHER" id="PTHR44591">
    <property type="entry name" value="STRESS RESPONSE REGULATOR PROTEIN 1"/>
    <property type="match status" value="1"/>
</dbReference>
<dbReference type="Gene3D" id="3.40.50.2300">
    <property type="match status" value="1"/>
</dbReference>
<dbReference type="EMBL" id="FNGA01000002">
    <property type="protein sequence ID" value="SDK85788.1"/>
    <property type="molecule type" value="Genomic_DNA"/>
</dbReference>
<accession>A0A1G9FBU2</accession>
<dbReference type="GO" id="GO:0000160">
    <property type="term" value="P:phosphorelay signal transduction system"/>
    <property type="evidence" value="ECO:0007669"/>
    <property type="project" value="UniProtKB-KW"/>
</dbReference>
<dbReference type="Proteomes" id="UP000199053">
    <property type="component" value="Unassembled WGS sequence"/>
</dbReference>
<name>A0A1G9FBU2_9BACT</name>
<keyword evidence="1 3" id="KW-0597">Phosphoprotein</keyword>
<dbReference type="PROSITE" id="PS50110">
    <property type="entry name" value="RESPONSE_REGULATORY"/>
    <property type="match status" value="1"/>
</dbReference>
<protein>
    <submittedName>
        <fullName evidence="5">Response regulator receiver domain-containing protein</fullName>
    </submittedName>
</protein>
<dbReference type="InterPro" id="IPR011006">
    <property type="entry name" value="CheY-like_superfamily"/>
</dbReference>
<reference evidence="6" key="1">
    <citation type="submission" date="2016-10" db="EMBL/GenBank/DDBJ databases">
        <authorList>
            <person name="Varghese N."/>
            <person name="Submissions S."/>
        </authorList>
    </citation>
    <scope>NUCLEOTIDE SEQUENCE [LARGE SCALE GENOMIC DNA]</scope>
    <source>
        <strain evidence="6">DSM 16995</strain>
    </source>
</reference>
<evidence type="ECO:0000256" key="2">
    <source>
        <dbReference type="ARBA" id="ARBA00023012"/>
    </source>
</evidence>
<dbReference type="Pfam" id="PF00072">
    <property type="entry name" value="Response_reg"/>
    <property type="match status" value="1"/>
</dbReference>
<dbReference type="STRING" id="246191.SAMN05660337_1476"/>
<organism evidence="5 6">
    <name type="scientific">Maridesulfovibrio ferrireducens</name>
    <dbReference type="NCBI Taxonomy" id="246191"/>
    <lineage>
        <taxon>Bacteria</taxon>
        <taxon>Pseudomonadati</taxon>
        <taxon>Thermodesulfobacteriota</taxon>
        <taxon>Desulfovibrionia</taxon>
        <taxon>Desulfovibrionales</taxon>
        <taxon>Desulfovibrionaceae</taxon>
        <taxon>Maridesulfovibrio</taxon>
    </lineage>
</organism>
<evidence type="ECO:0000259" key="4">
    <source>
        <dbReference type="PROSITE" id="PS50110"/>
    </source>
</evidence>
<evidence type="ECO:0000313" key="5">
    <source>
        <dbReference type="EMBL" id="SDK85788.1"/>
    </source>
</evidence>
<keyword evidence="2" id="KW-0902">Two-component regulatory system</keyword>
<evidence type="ECO:0000256" key="3">
    <source>
        <dbReference type="PROSITE-ProRule" id="PRU00169"/>
    </source>
</evidence>
<dbReference type="InterPro" id="IPR050595">
    <property type="entry name" value="Bact_response_regulator"/>
</dbReference>
<dbReference type="SMART" id="SM00448">
    <property type="entry name" value="REC"/>
    <property type="match status" value="1"/>
</dbReference>
<dbReference type="RefSeq" id="WP_092159699.1">
    <property type="nucleotide sequence ID" value="NZ_FNGA01000002.1"/>
</dbReference>
<feature type="domain" description="Response regulatory" evidence="4">
    <location>
        <begin position="4"/>
        <end position="118"/>
    </location>
</feature>
<feature type="modified residue" description="4-aspartylphosphate" evidence="3">
    <location>
        <position position="53"/>
    </location>
</feature>
<sequence>MAEKVLLVDDEKEFVEGLAERMELRGMNVSTCTNPQDALEMVNNESYDAIILDLQMPGVDGIEVLKHIKKTKPEMQVILLSGHATVEKGIEAMKLGAMDFVEKPADINVLTDKIKKAQARKMILVEKKTEKKVKDILEHKGW</sequence>
<gene>
    <name evidence="5" type="ORF">SAMN05660337_1476</name>
</gene>
<dbReference type="PANTHER" id="PTHR44591:SF14">
    <property type="entry name" value="PROTEIN PILG"/>
    <property type="match status" value="1"/>
</dbReference>
<evidence type="ECO:0000256" key="1">
    <source>
        <dbReference type="ARBA" id="ARBA00022553"/>
    </source>
</evidence>
<dbReference type="AlphaFoldDB" id="A0A1G9FBU2"/>